<dbReference type="NCBIfam" id="TIGR00456">
    <property type="entry name" value="argS"/>
    <property type="match status" value="1"/>
</dbReference>
<dbReference type="Pfam" id="PF00750">
    <property type="entry name" value="tRNA-synt_1d"/>
    <property type="match status" value="1"/>
</dbReference>
<dbReference type="SUPFAM" id="SSF47323">
    <property type="entry name" value="Anticodon-binding domain of a subclass of class I aminoacyl-tRNA synthetases"/>
    <property type="match status" value="1"/>
</dbReference>
<evidence type="ECO:0000313" key="13">
    <source>
        <dbReference type="EMBL" id="OGM97647.1"/>
    </source>
</evidence>
<accession>A0A1F8EAJ4</accession>
<evidence type="ECO:0000256" key="6">
    <source>
        <dbReference type="ARBA" id="ARBA00022917"/>
    </source>
</evidence>
<evidence type="ECO:0000256" key="10">
    <source>
        <dbReference type="RuleBase" id="RU363038"/>
    </source>
</evidence>
<dbReference type="Gene3D" id="3.30.1360.70">
    <property type="entry name" value="Arginyl tRNA synthetase N-terminal domain"/>
    <property type="match status" value="1"/>
</dbReference>
<dbReference type="PANTHER" id="PTHR11956:SF5">
    <property type="entry name" value="ARGININE--TRNA LIGASE, CYTOPLASMIC"/>
    <property type="match status" value="1"/>
</dbReference>
<name>A0A1F8EAJ4_9BACT</name>
<evidence type="ECO:0000256" key="9">
    <source>
        <dbReference type="NCBIfam" id="TIGR00456"/>
    </source>
</evidence>
<organism evidence="13 14">
    <name type="scientific">Candidatus Yanofskybacteria bacterium RIFCSPHIGHO2_01_FULL_41_21</name>
    <dbReference type="NCBI Taxonomy" id="1802660"/>
    <lineage>
        <taxon>Bacteria</taxon>
        <taxon>Candidatus Yanofskyibacteriota</taxon>
    </lineage>
</organism>
<comment type="similarity">
    <text evidence="1 10">Belongs to the class-I aminoacyl-tRNA synthetase family.</text>
</comment>
<evidence type="ECO:0000256" key="2">
    <source>
        <dbReference type="ARBA" id="ARBA00012837"/>
    </source>
</evidence>
<dbReference type="STRING" id="1802660.A2735_03515"/>
<dbReference type="Pfam" id="PF03485">
    <property type="entry name" value="Arg_tRNA_synt_N"/>
    <property type="match status" value="1"/>
</dbReference>
<keyword evidence="5 10" id="KW-0067">ATP-binding</keyword>
<dbReference type="SMART" id="SM01016">
    <property type="entry name" value="Arg_tRNA_synt_N"/>
    <property type="match status" value="1"/>
</dbReference>
<dbReference type="InterPro" id="IPR001278">
    <property type="entry name" value="Arg-tRNA-ligase"/>
</dbReference>
<keyword evidence="4 10" id="KW-0547">Nucleotide-binding</keyword>
<evidence type="ECO:0000256" key="1">
    <source>
        <dbReference type="ARBA" id="ARBA00005594"/>
    </source>
</evidence>
<dbReference type="InterPro" id="IPR009080">
    <property type="entry name" value="tRNAsynth_Ia_anticodon-bd"/>
</dbReference>
<dbReference type="Gene3D" id="1.10.730.10">
    <property type="entry name" value="Isoleucyl-tRNA Synthetase, Domain 1"/>
    <property type="match status" value="1"/>
</dbReference>
<feature type="domain" description="Arginyl tRNA synthetase N-terminal" evidence="12">
    <location>
        <begin position="9"/>
        <end position="91"/>
    </location>
</feature>
<evidence type="ECO:0000259" key="11">
    <source>
        <dbReference type="SMART" id="SM00836"/>
    </source>
</evidence>
<dbReference type="Pfam" id="PF05746">
    <property type="entry name" value="DALR_1"/>
    <property type="match status" value="1"/>
</dbReference>
<dbReference type="PANTHER" id="PTHR11956">
    <property type="entry name" value="ARGINYL-TRNA SYNTHETASE"/>
    <property type="match status" value="1"/>
</dbReference>
<dbReference type="EC" id="6.1.1.19" evidence="2 9"/>
<feature type="domain" description="DALR anticodon binding" evidence="11">
    <location>
        <begin position="447"/>
        <end position="561"/>
    </location>
</feature>
<dbReference type="InterPro" id="IPR005148">
    <property type="entry name" value="Arg-tRNA-synth_N"/>
</dbReference>
<dbReference type="GO" id="GO:0005737">
    <property type="term" value="C:cytoplasm"/>
    <property type="evidence" value="ECO:0007669"/>
    <property type="project" value="UniProtKB-UniRule"/>
</dbReference>
<keyword evidence="3 10" id="KW-0436">Ligase</keyword>
<keyword evidence="7 10" id="KW-0030">Aminoacyl-tRNA synthetase</keyword>
<keyword evidence="6 10" id="KW-0648">Protein biosynthesis</keyword>
<dbReference type="Gene3D" id="3.40.50.620">
    <property type="entry name" value="HUPs"/>
    <property type="match status" value="1"/>
</dbReference>
<dbReference type="SUPFAM" id="SSF55190">
    <property type="entry name" value="Arginyl-tRNA synthetase (ArgRS), N-terminal 'additional' domain"/>
    <property type="match status" value="1"/>
</dbReference>
<dbReference type="InterPro" id="IPR014729">
    <property type="entry name" value="Rossmann-like_a/b/a_fold"/>
</dbReference>
<dbReference type="InterPro" id="IPR035684">
    <property type="entry name" value="ArgRS_core"/>
</dbReference>
<dbReference type="PRINTS" id="PR01038">
    <property type="entry name" value="TRNASYNTHARG"/>
</dbReference>
<evidence type="ECO:0000313" key="14">
    <source>
        <dbReference type="Proteomes" id="UP000178520"/>
    </source>
</evidence>
<gene>
    <name evidence="13" type="ORF">A2735_03515</name>
</gene>
<comment type="catalytic activity">
    <reaction evidence="8">
        <text>tRNA(Arg) + L-arginine + ATP = L-arginyl-tRNA(Arg) + AMP + diphosphate</text>
        <dbReference type="Rhea" id="RHEA:20301"/>
        <dbReference type="Rhea" id="RHEA-COMP:9658"/>
        <dbReference type="Rhea" id="RHEA-COMP:9673"/>
        <dbReference type="ChEBI" id="CHEBI:30616"/>
        <dbReference type="ChEBI" id="CHEBI:32682"/>
        <dbReference type="ChEBI" id="CHEBI:33019"/>
        <dbReference type="ChEBI" id="CHEBI:78442"/>
        <dbReference type="ChEBI" id="CHEBI:78513"/>
        <dbReference type="ChEBI" id="CHEBI:456215"/>
        <dbReference type="EC" id="6.1.1.19"/>
    </reaction>
</comment>
<evidence type="ECO:0000259" key="12">
    <source>
        <dbReference type="SMART" id="SM01016"/>
    </source>
</evidence>
<protein>
    <recommendedName>
        <fullName evidence="2 9">Arginine--tRNA ligase</fullName>
        <ecNumber evidence="2 9">6.1.1.19</ecNumber>
    </recommendedName>
</protein>
<evidence type="ECO:0000256" key="5">
    <source>
        <dbReference type="ARBA" id="ARBA00022840"/>
    </source>
</evidence>
<dbReference type="GO" id="GO:0005524">
    <property type="term" value="F:ATP binding"/>
    <property type="evidence" value="ECO:0007669"/>
    <property type="project" value="UniProtKB-KW"/>
</dbReference>
<reference evidence="13 14" key="1">
    <citation type="journal article" date="2016" name="Nat. Commun.">
        <title>Thousands of microbial genomes shed light on interconnected biogeochemical processes in an aquifer system.</title>
        <authorList>
            <person name="Anantharaman K."/>
            <person name="Brown C.T."/>
            <person name="Hug L.A."/>
            <person name="Sharon I."/>
            <person name="Castelle C.J."/>
            <person name="Probst A.J."/>
            <person name="Thomas B.C."/>
            <person name="Singh A."/>
            <person name="Wilkins M.J."/>
            <person name="Karaoz U."/>
            <person name="Brodie E.L."/>
            <person name="Williams K.H."/>
            <person name="Hubbard S.S."/>
            <person name="Banfield J.F."/>
        </authorList>
    </citation>
    <scope>NUCLEOTIDE SEQUENCE [LARGE SCALE GENOMIC DNA]</scope>
</reference>
<dbReference type="EMBL" id="MGJA01000010">
    <property type="protein sequence ID" value="OGM97647.1"/>
    <property type="molecule type" value="Genomic_DNA"/>
</dbReference>
<evidence type="ECO:0000256" key="4">
    <source>
        <dbReference type="ARBA" id="ARBA00022741"/>
    </source>
</evidence>
<dbReference type="SMART" id="SM00836">
    <property type="entry name" value="DALR_1"/>
    <property type="match status" value="1"/>
</dbReference>
<comment type="caution">
    <text evidence="13">The sequence shown here is derived from an EMBL/GenBank/DDBJ whole genome shotgun (WGS) entry which is preliminary data.</text>
</comment>
<dbReference type="FunFam" id="1.10.730.10:FF:000006">
    <property type="entry name" value="Arginyl-tRNA synthetase 2, mitochondrial"/>
    <property type="match status" value="1"/>
</dbReference>
<dbReference type="InterPro" id="IPR008909">
    <property type="entry name" value="DALR_anticod-bd"/>
</dbReference>
<evidence type="ECO:0000256" key="8">
    <source>
        <dbReference type="ARBA" id="ARBA00049339"/>
    </source>
</evidence>
<evidence type="ECO:0000256" key="7">
    <source>
        <dbReference type="ARBA" id="ARBA00023146"/>
    </source>
</evidence>
<dbReference type="GO" id="GO:0004814">
    <property type="term" value="F:arginine-tRNA ligase activity"/>
    <property type="evidence" value="ECO:0007669"/>
    <property type="project" value="UniProtKB-UniRule"/>
</dbReference>
<dbReference type="InterPro" id="IPR036695">
    <property type="entry name" value="Arg-tRNA-synth_N_sf"/>
</dbReference>
<sequence length="561" mass="63600">MTRSKTMDKTTRQILREELSGLMEGLSFDVLIPPDSKLGDYSTNIAFVLAKKQGNKPADVAGDIKNKLSKNILAEMFDIQVAPNGFLNFYAKSEFLQKQLEIIYEDSNYGKNKDFAKKTIIVEYTDPNPFKLFHIGHLMPNIIGEAVARLYEFSEAKVVRVNYQGDVGLHVAKAIWAMKKEKTLSRDLVMEKIAQAYSFGSKSYEDAEEESVIKDEINEINQKIYDKSDSEINELYQKGREESLNYFDNIYKKLGTKFDHYFFESEVGPAGLEIVKAHPDIFVAGENGAVIFRGEDYGFHTRVFVNAKGLPTYETKELGVNKDKFDLYHPDLSVIVTGNEINDYFKVLLKVMELTMPEVASRTKHVGHGMLRLTTGKMSSRTGDVITAESLIEQTISRLPESTSDKNKEKIAVGAIKYSILRQGIGQDIIFDFEKSLSVSGDAGPYLQYTYARLHSILLKAGEQAKPDFSKMEGKWETVAMKYLLDFPDSVRESVEKIDPHYLTGYLYWLAVIANQFYENVRVLDDDDIARRDARLILIKTVARTLKDGLGLLGIETLERI</sequence>
<proteinExistence type="inferred from homology"/>
<evidence type="ECO:0000256" key="3">
    <source>
        <dbReference type="ARBA" id="ARBA00022598"/>
    </source>
</evidence>
<dbReference type="Proteomes" id="UP000178520">
    <property type="component" value="Unassembled WGS sequence"/>
</dbReference>
<dbReference type="AlphaFoldDB" id="A0A1F8EAJ4"/>
<dbReference type="SUPFAM" id="SSF52374">
    <property type="entry name" value="Nucleotidylyl transferase"/>
    <property type="match status" value="1"/>
</dbReference>
<dbReference type="GO" id="GO:0006420">
    <property type="term" value="P:arginyl-tRNA aminoacylation"/>
    <property type="evidence" value="ECO:0007669"/>
    <property type="project" value="UniProtKB-UniRule"/>
</dbReference>